<comment type="caution">
    <text evidence="1">The sequence shown here is derived from an EMBL/GenBank/DDBJ whole genome shotgun (WGS) entry which is preliminary data.</text>
</comment>
<evidence type="ECO:0000313" key="1">
    <source>
        <dbReference type="EMBL" id="CAG8575399.1"/>
    </source>
</evidence>
<organism evidence="1 2">
    <name type="scientific">Ambispora gerdemannii</name>
    <dbReference type="NCBI Taxonomy" id="144530"/>
    <lineage>
        <taxon>Eukaryota</taxon>
        <taxon>Fungi</taxon>
        <taxon>Fungi incertae sedis</taxon>
        <taxon>Mucoromycota</taxon>
        <taxon>Glomeromycotina</taxon>
        <taxon>Glomeromycetes</taxon>
        <taxon>Archaeosporales</taxon>
        <taxon>Ambisporaceae</taxon>
        <taxon>Ambispora</taxon>
    </lineage>
</organism>
<keyword evidence="2" id="KW-1185">Reference proteome</keyword>
<proteinExistence type="predicted"/>
<name>A0A9N9BTE6_9GLOM</name>
<dbReference type="Proteomes" id="UP000789831">
    <property type="component" value="Unassembled WGS sequence"/>
</dbReference>
<gene>
    <name evidence="1" type="ORF">AGERDE_LOCUS7852</name>
</gene>
<accession>A0A9N9BTE6</accession>
<dbReference type="EMBL" id="CAJVPL010001525">
    <property type="protein sequence ID" value="CAG8575399.1"/>
    <property type="molecule type" value="Genomic_DNA"/>
</dbReference>
<dbReference type="AlphaFoldDB" id="A0A9N9BTE6"/>
<sequence>MLKLLIVNRAYSLIGLLELNVVVDYNVDFDEIHTEFCKQFNEKVKGSSFGGIIGPQMKVPGQCWKVSPLPGRMLAKHQDGLLDDSGKFGGKEVLSELGIKTKVEIVGYVIADSTSHDVVLKEKAKHVEAVIMNSGYHCGIFFSSSELSKGDVILRAGTILMDLLEYAQKLASKGDSNQQQNAQYFQSLIQQKNSPIKPDNKPKNNTPPLIGGLAPPAPSEITTNLTAPEVIGKKIDKRRLNRTGRTEQFATRVTKEWLEKVKNISQQEKLFQAEVLEKALASYEREKKRKMSK</sequence>
<evidence type="ECO:0000313" key="2">
    <source>
        <dbReference type="Proteomes" id="UP000789831"/>
    </source>
</evidence>
<reference evidence="1" key="1">
    <citation type="submission" date="2021-06" db="EMBL/GenBank/DDBJ databases">
        <authorList>
            <person name="Kallberg Y."/>
            <person name="Tangrot J."/>
            <person name="Rosling A."/>
        </authorList>
    </citation>
    <scope>NUCLEOTIDE SEQUENCE</scope>
    <source>
        <strain evidence="1">MT106</strain>
    </source>
</reference>
<protein>
    <submittedName>
        <fullName evidence="1">3301_t:CDS:1</fullName>
    </submittedName>
</protein>